<dbReference type="AlphaFoldDB" id="A0A933L3B7"/>
<dbReference type="InterPro" id="IPR009325">
    <property type="entry name" value="DUF983"/>
</dbReference>
<evidence type="ECO:0000313" key="2">
    <source>
        <dbReference type="EMBL" id="MBI4922846.1"/>
    </source>
</evidence>
<organism evidence="2 3">
    <name type="scientific">Devosia nanyangense</name>
    <dbReference type="NCBI Taxonomy" id="1228055"/>
    <lineage>
        <taxon>Bacteria</taxon>
        <taxon>Pseudomonadati</taxon>
        <taxon>Pseudomonadota</taxon>
        <taxon>Alphaproteobacteria</taxon>
        <taxon>Hyphomicrobiales</taxon>
        <taxon>Devosiaceae</taxon>
        <taxon>Devosia</taxon>
    </lineage>
</organism>
<keyword evidence="1" id="KW-0472">Membrane</keyword>
<reference evidence="2" key="1">
    <citation type="submission" date="2020-07" db="EMBL/GenBank/DDBJ databases">
        <title>Huge and variable diversity of episymbiotic CPR bacteria and DPANN archaea in groundwater ecosystems.</title>
        <authorList>
            <person name="He C.Y."/>
            <person name="Keren R."/>
            <person name="Whittaker M."/>
            <person name="Farag I.F."/>
            <person name="Doudna J."/>
            <person name="Cate J.H.D."/>
            <person name="Banfield J.F."/>
        </authorList>
    </citation>
    <scope>NUCLEOTIDE SEQUENCE</scope>
    <source>
        <strain evidence="2">NC_groundwater_1586_Pr3_B-0.1um_66_15</strain>
    </source>
</reference>
<feature type="transmembrane region" description="Helical" evidence="1">
    <location>
        <begin position="53"/>
        <end position="74"/>
    </location>
</feature>
<protein>
    <submittedName>
        <fullName evidence="2">DUF983 domain-containing protein</fullName>
    </submittedName>
</protein>
<keyword evidence="1" id="KW-0812">Transmembrane</keyword>
<comment type="caution">
    <text evidence="2">The sequence shown here is derived from an EMBL/GenBank/DDBJ whole genome shotgun (WGS) entry which is preliminary data.</text>
</comment>
<dbReference type="EMBL" id="JACRAF010000039">
    <property type="protein sequence ID" value="MBI4922846.1"/>
    <property type="molecule type" value="Genomic_DNA"/>
</dbReference>
<evidence type="ECO:0000313" key="3">
    <source>
        <dbReference type="Proteomes" id="UP000782610"/>
    </source>
</evidence>
<gene>
    <name evidence="2" type="ORF">HY834_13955</name>
</gene>
<dbReference type="Proteomes" id="UP000782610">
    <property type="component" value="Unassembled WGS sequence"/>
</dbReference>
<keyword evidence="1" id="KW-1133">Transmembrane helix</keyword>
<sequence length="120" mass="12893">MSDNLVSPFAAGIACRCPRCGEGQLFSGFLKVTPRCESCGLDLKFADSGDGPAVFVIFAVAPIVIILAFIVEALFHPAPWMHLVLWIPTIIILSLLLLRPFKATMIALQYQRGAGEGSSS</sequence>
<dbReference type="Pfam" id="PF06170">
    <property type="entry name" value="DUF983"/>
    <property type="match status" value="1"/>
</dbReference>
<feature type="transmembrane region" description="Helical" evidence="1">
    <location>
        <begin position="80"/>
        <end position="98"/>
    </location>
</feature>
<proteinExistence type="predicted"/>
<name>A0A933L3B7_9HYPH</name>
<accession>A0A933L3B7</accession>
<evidence type="ECO:0000256" key="1">
    <source>
        <dbReference type="SAM" id="Phobius"/>
    </source>
</evidence>